<comment type="caution">
    <text evidence="2">The sequence shown here is derived from an EMBL/GenBank/DDBJ whole genome shotgun (WGS) entry which is preliminary data.</text>
</comment>
<dbReference type="EMBL" id="CAJNOV010004350">
    <property type="protein sequence ID" value="CAF1173272.1"/>
    <property type="molecule type" value="Genomic_DNA"/>
</dbReference>
<gene>
    <name evidence="1" type="ORF">CJN711_LOCUS10624</name>
    <name evidence="2" type="ORF">MBJ925_LOCUS32885</name>
</gene>
<evidence type="ECO:0000313" key="3">
    <source>
        <dbReference type="Proteomes" id="UP000663824"/>
    </source>
</evidence>
<protein>
    <submittedName>
        <fullName evidence="2">Uncharacterized protein</fullName>
    </submittedName>
</protein>
<dbReference type="AlphaFoldDB" id="A0A816YGP3"/>
<dbReference type="PROSITE" id="PS51257">
    <property type="entry name" value="PROKAR_LIPOPROTEIN"/>
    <property type="match status" value="1"/>
</dbReference>
<name>A0A816YGP3_9BILA</name>
<evidence type="ECO:0000313" key="2">
    <source>
        <dbReference type="EMBL" id="CAF2159492.1"/>
    </source>
</evidence>
<dbReference type="Proteomes" id="UP000663824">
    <property type="component" value="Unassembled WGS sequence"/>
</dbReference>
<accession>A0A816YGP3</accession>
<proteinExistence type="predicted"/>
<dbReference type="EMBL" id="CAJNRE010017984">
    <property type="protein sequence ID" value="CAF2159492.1"/>
    <property type="molecule type" value="Genomic_DNA"/>
</dbReference>
<organism evidence="2 3">
    <name type="scientific">Rotaria magnacalcarata</name>
    <dbReference type="NCBI Taxonomy" id="392030"/>
    <lineage>
        <taxon>Eukaryota</taxon>
        <taxon>Metazoa</taxon>
        <taxon>Spiralia</taxon>
        <taxon>Gnathifera</taxon>
        <taxon>Rotifera</taxon>
        <taxon>Eurotatoria</taxon>
        <taxon>Bdelloidea</taxon>
        <taxon>Philodinida</taxon>
        <taxon>Philodinidae</taxon>
        <taxon>Rotaria</taxon>
    </lineage>
</organism>
<dbReference type="Proteomes" id="UP000663855">
    <property type="component" value="Unassembled WGS sequence"/>
</dbReference>
<sequence>MKWPIVHLPPPGYAAAADSNSLTIANSMGSSCTSRANRDVPIVITTTIVSTSISTTTTISDIVTLVTISASTTTSTISTVTTTTDVTNTTRSGAVGPILSCRSDDTYLKLTPANFNSNLYNYTIHIPNDYPSYRTTGSIRVEFYVGMNVSNIDDFNNEQRTVAKSVLYDAMGNQVLASSELAFFSNEMLLISVNLWQPKDRVEMFDTENEVATKLIVYRFDNGTIRQSDPYILIFKRNE</sequence>
<evidence type="ECO:0000313" key="1">
    <source>
        <dbReference type="EMBL" id="CAF1173272.1"/>
    </source>
</evidence>
<reference evidence="2" key="1">
    <citation type="submission" date="2021-02" db="EMBL/GenBank/DDBJ databases">
        <authorList>
            <person name="Nowell W R."/>
        </authorList>
    </citation>
    <scope>NUCLEOTIDE SEQUENCE</scope>
</reference>